<evidence type="ECO:0000313" key="1">
    <source>
        <dbReference type="EMBL" id="GLQ19503.1"/>
    </source>
</evidence>
<name>A0ABQ5UW55_9PROT</name>
<organism evidence="1 2">
    <name type="scientific">Algimonas porphyrae</name>
    <dbReference type="NCBI Taxonomy" id="1128113"/>
    <lineage>
        <taxon>Bacteria</taxon>
        <taxon>Pseudomonadati</taxon>
        <taxon>Pseudomonadota</taxon>
        <taxon>Alphaproteobacteria</taxon>
        <taxon>Maricaulales</taxon>
        <taxon>Robiginitomaculaceae</taxon>
        <taxon>Algimonas</taxon>
    </lineage>
</organism>
<dbReference type="Proteomes" id="UP001161390">
    <property type="component" value="Unassembled WGS sequence"/>
</dbReference>
<sequence length="159" mass="16881">MAFLETFDGFVCEGDTIAAQVDGYTVTARVVRDDTPDAPDQRQDGFWPTLDPQDAGFIGAGKTDADLKTAKATAKAVMDAWEADEWFYCGIVVCVSRASVTLDDHAASLWGIEANYPDNDNAYLTEVARGLVPEALDAARVALASLCAGCGFADAEAFA</sequence>
<accession>A0ABQ5UW55</accession>
<gene>
    <name evidence="1" type="ORF">GCM10007854_04580</name>
</gene>
<proteinExistence type="predicted"/>
<keyword evidence="2" id="KW-1185">Reference proteome</keyword>
<reference evidence="1" key="2">
    <citation type="submission" date="2023-01" db="EMBL/GenBank/DDBJ databases">
        <title>Draft genome sequence of Algimonas porphyrae strain NBRC 108216.</title>
        <authorList>
            <person name="Sun Q."/>
            <person name="Mori K."/>
        </authorList>
    </citation>
    <scope>NUCLEOTIDE SEQUENCE</scope>
    <source>
        <strain evidence="1">NBRC 108216</strain>
    </source>
</reference>
<dbReference type="RefSeq" id="WP_284369252.1">
    <property type="nucleotide sequence ID" value="NZ_BSNJ01000001.1"/>
</dbReference>
<comment type="caution">
    <text evidence="1">The sequence shown here is derived from an EMBL/GenBank/DDBJ whole genome shotgun (WGS) entry which is preliminary data.</text>
</comment>
<dbReference type="EMBL" id="BSNJ01000001">
    <property type="protein sequence ID" value="GLQ19503.1"/>
    <property type="molecule type" value="Genomic_DNA"/>
</dbReference>
<protein>
    <submittedName>
        <fullName evidence="1">Uncharacterized protein</fullName>
    </submittedName>
</protein>
<reference evidence="1" key="1">
    <citation type="journal article" date="2014" name="Int. J. Syst. Evol. Microbiol.">
        <title>Complete genome of a new Firmicutes species belonging to the dominant human colonic microbiota ('Ruminococcus bicirculans') reveals two chromosomes and a selective capacity to utilize plant glucans.</title>
        <authorList>
            <consortium name="NISC Comparative Sequencing Program"/>
            <person name="Wegmann U."/>
            <person name="Louis P."/>
            <person name="Goesmann A."/>
            <person name="Henrissat B."/>
            <person name="Duncan S.H."/>
            <person name="Flint H.J."/>
        </authorList>
    </citation>
    <scope>NUCLEOTIDE SEQUENCE</scope>
    <source>
        <strain evidence="1">NBRC 108216</strain>
    </source>
</reference>
<evidence type="ECO:0000313" key="2">
    <source>
        <dbReference type="Proteomes" id="UP001161390"/>
    </source>
</evidence>